<reference evidence="1 2" key="1">
    <citation type="journal article" date="2020" name="ISME J.">
        <title>Comparative genomics reveals insights into cyanobacterial evolution and habitat adaptation.</title>
        <authorList>
            <person name="Chen M.Y."/>
            <person name="Teng W.K."/>
            <person name="Zhao L."/>
            <person name="Hu C.X."/>
            <person name="Zhou Y.K."/>
            <person name="Han B.P."/>
            <person name="Song L.R."/>
            <person name="Shu W.S."/>
        </authorList>
    </citation>
    <scope>NUCLEOTIDE SEQUENCE [LARGE SCALE GENOMIC DNA]</scope>
    <source>
        <strain evidence="1 2">FACHB-248</strain>
    </source>
</reference>
<evidence type="ECO:0000313" key="1">
    <source>
        <dbReference type="EMBL" id="MBD2603524.1"/>
    </source>
</evidence>
<organism evidence="1 2">
    <name type="scientific">Scytonema hofmannii FACHB-248</name>
    <dbReference type="NCBI Taxonomy" id="1842502"/>
    <lineage>
        <taxon>Bacteria</taxon>
        <taxon>Bacillati</taxon>
        <taxon>Cyanobacteriota</taxon>
        <taxon>Cyanophyceae</taxon>
        <taxon>Nostocales</taxon>
        <taxon>Scytonemataceae</taxon>
        <taxon>Scytonema</taxon>
    </lineage>
</organism>
<dbReference type="RefSeq" id="WP_186227738.1">
    <property type="nucleotide sequence ID" value="NZ_JACJTA010000004.1"/>
</dbReference>
<accession>A0ABR8GK24</accession>
<protein>
    <submittedName>
        <fullName evidence="1">Uncharacterized protein</fullName>
    </submittedName>
</protein>
<dbReference type="EMBL" id="JACJTA010000004">
    <property type="protein sequence ID" value="MBD2603524.1"/>
    <property type="molecule type" value="Genomic_DNA"/>
</dbReference>
<name>A0ABR8GK24_9CYAN</name>
<keyword evidence="2" id="KW-1185">Reference proteome</keyword>
<evidence type="ECO:0000313" key="2">
    <source>
        <dbReference type="Proteomes" id="UP000660380"/>
    </source>
</evidence>
<gene>
    <name evidence="1" type="ORF">H6G81_03000</name>
</gene>
<dbReference type="Proteomes" id="UP000660380">
    <property type="component" value="Unassembled WGS sequence"/>
</dbReference>
<proteinExistence type="predicted"/>
<sequence length="46" mass="5368">MPNLEIWRSPLHDINSKNNSAVRSQQLFGQSEKLIKRLGVFHPFFS</sequence>
<comment type="caution">
    <text evidence="1">The sequence shown here is derived from an EMBL/GenBank/DDBJ whole genome shotgun (WGS) entry which is preliminary data.</text>
</comment>